<dbReference type="HOGENOM" id="CLU_2979331_0_0_1"/>
<protein>
    <submittedName>
        <fullName evidence="1">Uncharacterized protein</fullName>
    </submittedName>
</protein>
<reference evidence="1 2" key="1">
    <citation type="submission" date="2014-04" db="EMBL/GenBank/DDBJ databases">
        <authorList>
            <consortium name="DOE Joint Genome Institute"/>
            <person name="Kuo A."/>
            <person name="Gay G."/>
            <person name="Dore J."/>
            <person name="Kohler A."/>
            <person name="Nagy L.G."/>
            <person name="Floudas D."/>
            <person name="Copeland A."/>
            <person name="Barry K.W."/>
            <person name="Cichocki N."/>
            <person name="Veneault-Fourrey C."/>
            <person name="LaButti K."/>
            <person name="Lindquist E.A."/>
            <person name="Lipzen A."/>
            <person name="Lundell T."/>
            <person name="Morin E."/>
            <person name="Murat C."/>
            <person name="Sun H."/>
            <person name="Tunlid A."/>
            <person name="Henrissat B."/>
            <person name="Grigoriev I.V."/>
            <person name="Hibbett D.S."/>
            <person name="Martin F."/>
            <person name="Nordberg H.P."/>
            <person name="Cantor M.N."/>
            <person name="Hua S.X."/>
        </authorList>
    </citation>
    <scope>NUCLEOTIDE SEQUENCE [LARGE SCALE GENOMIC DNA]</scope>
    <source>
        <strain evidence="2">h7</strain>
    </source>
</reference>
<proteinExistence type="predicted"/>
<keyword evidence="2" id="KW-1185">Reference proteome</keyword>
<name>A0A0C2XIT9_HEBCY</name>
<evidence type="ECO:0000313" key="2">
    <source>
        <dbReference type="Proteomes" id="UP000053424"/>
    </source>
</evidence>
<dbReference type="EMBL" id="KN831795">
    <property type="protein sequence ID" value="KIM37723.1"/>
    <property type="molecule type" value="Genomic_DNA"/>
</dbReference>
<organism evidence="1 2">
    <name type="scientific">Hebeloma cylindrosporum</name>
    <dbReference type="NCBI Taxonomy" id="76867"/>
    <lineage>
        <taxon>Eukaryota</taxon>
        <taxon>Fungi</taxon>
        <taxon>Dikarya</taxon>
        <taxon>Basidiomycota</taxon>
        <taxon>Agaricomycotina</taxon>
        <taxon>Agaricomycetes</taxon>
        <taxon>Agaricomycetidae</taxon>
        <taxon>Agaricales</taxon>
        <taxon>Agaricineae</taxon>
        <taxon>Hymenogastraceae</taxon>
        <taxon>Hebeloma</taxon>
    </lineage>
</organism>
<dbReference type="Proteomes" id="UP000053424">
    <property type="component" value="Unassembled WGS sequence"/>
</dbReference>
<sequence length="58" mass="6482">MGASNRHRTQSGARTTFHAGLLCPRAKSNDWIIVGSPLEGKQHEIAWRPNKYVLLPTL</sequence>
<dbReference type="AlphaFoldDB" id="A0A0C2XIT9"/>
<accession>A0A0C2XIT9</accession>
<gene>
    <name evidence="1" type="ORF">M413DRAFT_448244</name>
</gene>
<evidence type="ECO:0000313" key="1">
    <source>
        <dbReference type="EMBL" id="KIM37723.1"/>
    </source>
</evidence>
<reference evidence="2" key="2">
    <citation type="submission" date="2015-01" db="EMBL/GenBank/DDBJ databases">
        <title>Evolutionary Origins and Diversification of the Mycorrhizal Mutualists.</title>
        <authorList>
            <consortium name="DOE Joint Genome Institute"/>
            <consortium name="Mycorrhizal Genomics Consortium"/>
            <person name="Kohler A."/>
            <person name="Kuo A."/>
            <person name="Nagy L.G."/>
            <person name="Floudas D."/>
            <person name="Copeland A."/>
            <person name="Barry K.W."/>
            <person name="Cichocki N."/>
            <person name="Veneault-Fourrey C."/>
            <person name="LaButti K."/>
            <person name="Lindquist E.A."/>
            <person name="Lipzen A."/>
            <person name="Lundell T."/>
            <person name="Morin E."/>
            <person name="Murat C."/>
            <person name="Riley R."/>
            <person name="Ohm R."/>
            <person name="Sun H."/>
            <person name="Tunlid A."/>
            <person name="Henrissat B."/>
            <person name="Grigoriev I.V."/>
            <person name="Hibbett D.S."/>
            <person name="Martin F."/>
        </authorList>
    </citation>
    <scope>NUCLEOTIDE SEQUENCE [LARGE SCALE GENOMIC DNA]</scope>
    <source>
        <strain evidence="2">h7</strain>
    </source>
</reference>